<proteinExistence type="inferred from homology"/>
<accession>A0A1R3JZH1</accession>
<dbReference type="Gramene" id="OMP00239">
    <property type="protein sequence ID" value="OMP00239"/>
    <property type="gene ID" value="CCACVL1_03436"/>
</dbReference>
<dbReference type="GO" id="GO:0006508">
    <property type="term" value="P:proteolysis"/>
    <property type="evidence" value="ECO:0007669"/>
    <property type="project" value="InterPro"/>
</dbReference>
<evidence type="ECO:0000256" key="2">
    <source>
        <dbReference type="SAM" id="SignalP"/>
    </source>
</evidence>
<dbReference type="InterPro" id="IPR032799">
    <property type="entry name" value="TAXi_C"/>
</dbReference>
<feature type="domain" description="Peptidase A1" evidence="3">
    <location>
        <begin position="72"/>
        <end position="400"/>
    </location>
</feature>
<protein>
    <submittedName>
        <fullName evidence="4">Peptidase A1</fullName>
    </submittedName>
</protein>
<comment type="caution">
    <text evidence="4">The sequence shown here is derived from an EMBL/GenBank/DDBJ whole genome shotgun (WGS) entry which is preliminary data.</text>
</comment>
<dbReference type="Proteomes" id="UP000188268">
    <property type="component" value="Unassembled WGS sequence"/>
</dbReference>
<dbReference type="OMA" id="WGSGATC"/>
<keyword evidence="2" id="KW-0732">Signal</keyword>
<dbReference type="SUPFAM" id="SSF50630">
    <property type="entry name" value="Acid proteases"/>
    <property type="match status" value="1"/>
</dbReference>
<name>A0A1R3JZH1_COCAP</name>
<organism evidence="4 5">
    <name type="scientific">Corchorus capsularis</name>
    <name type="common">Jute</name>
    <dbReference type="NCBI Taxonomy" id="210143"/>
    <lineage>
        <taxon>Eukaryota</taxon>
        <taxon>Viridiplantae</taxon>
        <taxon>Streptophyta</taxon>
        <taxon>Embryophyta</taxon>
        <taxon>Tracheophyta</taxon>
        <taxon>Spermatophyta</taxon>
        <taxon>Magnoliopsida</taxon>
        <taxon>eudicotyledons</taxon>
        <taxon>Gunneridae</taxon>
        <taxon>Pentapetalae</taxon>
        <taxon>rosids</taxon>
        <taxon>malvids</taxon>
        <taxon>Malvales</taxon>
        <taxon>Malvaceae</taxon>
        <taxon>Grewioideae</taxon>
        <taxon>Apeibeae</taxon>
        <taxon>Corchorus</taxon>
    </lineage>
</organism>
<dbReference type="InterPro" id="IPR021109">
    <property type="entry name" value="Peptidase_aspartic_dom_sf"/>
</dbReference>
<dbReference type="AlphaFoldDB" id="A0A1R3JZH1"/>
<dbReference type="InterPro" id="IPR001461">
    <property type="entry name" value="Aspartic_peptidase_A1"/>
</dbReference>
<dbReference type="Gene3D" id="2.40.70.10">
    <property type="entry name" value="Acid Proteases"/>
    <property type="match status" value="2"/>
</dbReference>
<evidence type="ECO:0000313" key="5">
    <source>
        <dbReference type="Proteomes" id="UP000188268"/>
    </source>
</evidence>
<comment type="similarity">
    <text evidence="1">Belongs to the peptidase A1 family.</text>
</comment>
<evidence type="ECO:0000259" key="3">
    <source>
        <dbReference type="PROSITE" id="PS51767"/>
    </source>
</evidence>
<dbReference type="OrthoDB" id="1258937at2759"/>
<evidence type="ECO:0000313" key="4">
    <source>
        <dbReference type="EMBL" id="OMP00239.1"/>
    </source>
</evidence>
<dbReference type="Pfam" id="PF14541">
    <property type="entry name" value="TAXi_C"/>
    <property type="match status" value="1"/>
</dbReference>
<dbReference type="PANTHER" id="PTHR47965">
    <property type="entry name" value="ASPARTYL PROTEASE-RELATED"/>
    <property type="match status" value="1"/>
</dbReference>
<dbReference type="PANTHER" id="PTHR47965:SF63">
    <property type="entry name" value="OS01G0937200 PROTEIN"/>
    <property type="match status" value="1"/>
</dbReference>
<dbReference type="PROSITE" id="PS51767">
    <property type="entry name" value="PEPTIDASE_A1"/>
    <property type="match status" value="1"/>
</dbReference>
<dbReference type="InterPro" id="IPR033121">
    <property type="entry name" value="PEPTIDASE_A1"/>
</dbReference>
<reference evidence="4 5" key="1">
    <citation type="submission" date="2013-09" db="EMBL/GenBank/DDBJ databases">
        <title>Corchorus capsularis genome sequencing.</title>
        <authorList>
            <person name="Alam M."/>
            <person name="Haque M.S."/>
            <person name="Islam M.S."/>
            <person name="Emdad E.M."/>
            <person name="Islam M.M."/>
            <person name="Ahmed B."/>
            <person name="Halim A."/>
            <person name="Hossen Q.M.M."/>
            <person name="Hossain M.Z."/>
            <person name="Ahmed R."/>
            <person name="Khan M.M."/>
            <person name="Islam R."/>
            <person name="Rashid M.M."/>
            <person name="Khan S.A."/>
            <person name="Rahman M.S."/>
            <person name="Alam M."/>
        </authorList>
    </citation>
    <scope>NUCLEOTIDE SEQUENCE [LARGE SCALE GENOMIC DNA]</scope>
    <source>
        <strain evidence="5">cv. CVL-1</strain>
        <tissue evidence="4">Whole seedling</tissue>
    </source>
</reference>
<evidence type="ECO:0000256" key="1">
    <source>
        <dbReference type="ARBA" id="ARBA00007447"/>
    </source>
</evidence>
<dbReference type="GO" id="GO:0004190">
    <property type="term" value="F:aspartic-type endopeptidase activity"/>
    <property type="evidence" value="ECO:0007669"/>
    <property type="project" value="InterPro"/>
</dbReference>
<dbReference type="STRING" id="210143.A0A1R3JZH1"/>
<feature type="chain" id="PRO_5010338120" evidence="2">
    <location>
        <begin position="20"/>
        <end position="418"/>
    </location>
</feature>
<keyword evidence="5" id="KW-1185">Reference proteome</keyword>
<dbReference type="InterPro" id="IPR032861">
    <property type="entry name" value="TAXi_N"/>
</dbReference>
<dbReference type="Pfam" id="PF14543">
    <property type="entry name" value="TAXi_N"/>
    <property type="match status" value="1"/>
</dbReference>
<sequence>MHPFTVLFLIAFSFISVSALAPPYKYKTLVAPIVKDPKTSLYSITLNSRENYVIDINAPLSWRLCPPGYPPYPVSCYAPQCIQARSFLSSMCPPADNVWMKYGQCQCVVTPVNPVAKSCVPERLTYGNFNLSWTNGKNPTGVAKLNKIYYSCASKALFKSLPQGASGLAALSRAPLAFSSQLTPSNLGVAKKFAICLPSTNKAPGVTFFGDGPYNFEHYIPAQLDASKILSYTPLVKKSNSAEYYIGVKGISINEKASKFSPNAFAFDSNGNGGVKLSTLVPYTVLRSDIYKTLLNDFSKATKNIPRAKTVSPFGLCMKASALGWSRVGLMAPTIEFELGNGAKWYMIGAHSMKVVGNDVACLAFVDGGKTAKEAVVIGSYQLEDNLLQFDLAASRLGFGSLTARRSSCTYFNFTSTV</sequence>
<gene>
    <name evidence="4" type="ORF">CCACVL1_03436</name>
</gene>
<feature type="signal peptide" evidence="2">
    <location>
        <begin position="1"/>
        <end position="19"/>
    </location>
</feature>
<dbReference type="EMBL" id="AWWV01006688">
    <property type="protein sequence ID" value="OMP00239.1"/>
    <property type="molecule type" value="Genomic_DNA"/>
</dbReference>